<dbReference type="EMBL" id="CP003155">
    <property type="protein sequence ID" value="AEV29937.1"/>
    <property type="molecule type" value="Genomic_DNA"/>
</dbReference>
<dbReference type="InterPro" id="IPR036612">
    <property type="entry name" value="KH_dom_type_1_sf"/>
</dbReference>
<dbReference type="CDD" id="cd00077">
    <property type="entry name" value="HDc"/>
    <property type="match status" value="1"/>
</dbReference>
<gene>
    <name evidence="5" type="primary">rny</name>
    <name evidence="9" type="ordered locus">SpiGrapes_2161</name>
</gene>
<dbReference type="HOGENOM" id="CLU_028328_1_0_12"/>
<dbReference type="Proteomes" id="UP000005632">
    <property type="component" value="Chromosome"/>
</dbReference>
<sequence>MNVILIILLSCLFGIVLGWLCRWLYAKFKLTSVEQRAVRLNKEAIKEAEAKSKELLLETRDQLLKEQQQQEREARERRIELQRSERRLLQKEENLEHKQTELDVIRKQLGDRDASLLKKEQEISSKEGSLITELERIAGMTSEEAKTNIIEAMQNDAKRDGQLLINKIEQEAQLTADKKARDIVVTSIQRLATEVTSDVTISSVSLPSDEMKGRIIGREGRNIRTLETLTGVDVIIDDTPEAVVISCFDPVRKEIARVSLERLVQDGRIHPARIEEVVNKVTKEIGRIIADEGEKVVFDLGVHNMGQETIRALGRLYFRTSYGQNVLNHSKEVAILSGMIASEVGANAELAMRSGLLHDIGKGIETESDANHAELGADMAKRLGEDPRVVNAILAHHSDVEPTTLEAVIVQIADAISAARPGARRETLDNYIKRLESLEQIAESFVGVDKAYAIQAGRELRILVNNDTVSDDGAKEIAKGIASRIEAELRYPGRIKVTIIREMRVVEYAR</sequence>
<evidence type="ECO:0000256" key="6">
    <source>
        <dbReference type="NCBIfam" id="TIGR03319"/>
    </source>
</evidence>
<comment type="function">
    <text evidence="5">Endoribonuclease that initiates mRNA decay.</text>
</comment>
<dbReference type="eggNOG" id="COG1418">
    <property type="taxonomic scope" value="Bacteria"/>
</dbReference>
<evidence type="ECO:0000256" key="1">
    <source>
        <dbReference type="ARBA" id="ARBA00022722"/>
    </source>
</evidence>
<dbReference type="GO" id="GO:0016787">
    <property type="term" value="F:hydrolase activity"/>
    <property type="evidence" value="ECO:0007669"/>
    <property type="project" value="UniProtKB-KW"/>
</dbReference>
<dbReference type="AlphaFoldDB" id="G8QRL5"/>
<dbReference type="Gene3D" id="3.30.1370.10">
    <property type="entry name" value="K Homology domain, type 1"/>
    <property type="match status" value="1"/>
</dbReference>
<dbReference type="SUPFAM" id="SSF109604">
    <property type="entry name" value="HD-domain/PDEase-like"/>
    <property type="match status" value="1"/>
</dbReference>
<reference evidence="9 10" key="1">
    <citation type="submission" date="2011-11" db="EMBL/GenBank/DDBJ databases">
        <title>Complete sequence of Spirochaeta sp. grapes.</title>
        <authorList>
            <consortium name="US DOE Joint Genome Institute"/>
            <person name="Lucas S."/>
            <person name="Han J."/>
            <person name="Lapidus A."/>
            <person name="Cheng J.-F."/>
            <person name="Goodwin L."/>
            <person name="Pitluck S."/>
            <person name="Peters L."/>
            <person name="Ovchinnikova G."/>
            <person name="Munk A.C."/>
            <person name="Detter J.C."/>
            <person name="Han C."/>
            <person name="Tapia R."/>
            <person name="Land M."/>
            <person name="Hauser L."/>
            <person name="Kyrpides N."/>
            <person name="Ivanova N."/>
            <person name="Pagani I."/>
            <person name="Ritalahtilisa K."/>
            <person name="Loeffler F."/>
            <person name="Woyke T."/>
        </authorList>
    </citation>
    <scope>NUCLEOTIDE SEQUENCE [LARGE SCALE GENOMIC DNA]</scope>
    <source>
        <strain evidence="10">ATCC BAA-1885 / DSM 22778 / Grapes</strain>
    </source>
</reference>
<keyword evidence="7" id="KW-0175">Coiled coil</keyword>
<dbReference type="PANTHER" id="PTHR12826">
    <property type="entry name" value="RIBONUCLEASE Y"/>
    <property type="match status" value="1"/>
</dbReference>
<dbReference type="EC" id="3.1.-.-" evidence="5 6"/>
<dbReference type="SUPFAM" id="SSF54791">
    <property type="entry name" value="Eukaryotic type KH-domain (KH-domain type I)"/>
    <property type="match status" value="1"/>
</dbReference>
<evidence type="ECO:0000256" key="5">
    <source>
        <dbReference type="HAMAP-Rule" id="MF_00335"/>
    </source>
</evidence>
<evidence type="ECO:0000259" key="8">
    <source>
        <dbReference type="PROSITE" id="PS51831"/>
    </source>
</evidence>
<dbReference type="KEGG" id="sgp:SpiGrapes_2161"/>
<dbReference type="InterPro" id="IPR006674">
    <property type="entry name" value="HD_domain"/>
</dbReference>
<dbReference type="GO" id="GO:0006402">
    <property type="term" value="P:mRNA catabolic process"/>
    <property type="evidence" value="ECO:0007669"/>
    <property type="project" value="UniProtKB-UniRule"/>
</dbReference>
<dbReference type="PROSITE" id="PS50084">
    <property type="entry name" value="KH_TYPE_1"/>
    <property type="match status" value="1"/>
</dbReference>
<protein>
    <recommendedName>
        <fullName evidence="5 6">Ribonuclease Y</fullName>
        <shortName evidence="5">RNase Y</shortName>
        <ecNumber evidence="5 6">3.1.-.-</ecNumber>
    </recommendedName>
</protein>
<name>G8QRL5_SPHPG</name>
<organism evidence="9 10">
    <name type="scientific">Sphaerochaeta pleomorpha (strain ATCC BAA-1885 / DSM 22778 / Grapes)</name>
    <dbReference type="NCBI Taxonomy" id="158190"/>
    <lineage>
        <taxon>Bacteria</taxon>
        <taxon>Pseudomonadati</taxon>
        <taxon>Spirochaetota</taxon>
        <taxon>Spirochaetia</taxon>
        <taxon>Spirochaetales</taxon>
        <taxon>Sphaerochaetaceae</taxon>
        <taxon>Sphaerochaeta</taxon>
    </lineage>
</organism>
<dbReference type="InterPro" id="IPR006675">
    <property type="entry name" value="HDIG_dom"/>
</dbReference>
<dbReference type="GO" id="GO:0004521">
    <property type="term" value="F:RNA endonuclease activity"/>
    <property type="evidence" value="ECO:0007669"/>
    <property type="project" value="UniProtKB-UniRule"/>
</dbReference>
<keyword evidence="10" id="KW-1185">Reference proteome</keyword>
<evidence type="ECO:0000256" key="3">
    <source>
        <dbReference type="ARBA" id="ARBA00022801"/>
    </source>
</evidence>
<feature type="domain" description="HD" evidence="8">
    <location>
        <begin position="326"/>
        <end position="419"/>
    </location>
</feature>
<comment type="similarity">
    <text evidence="5">Belongs to the RNase Y family.</text>
</comment>
<dbReference type="GO" id="GO:0005886">
    <property type="term" value="C:plasma membrane"/>
    <property type="evidence" value="ECO:0007669"/>
    <property type="project" value="UniProtKB-UniRule"/>
</dbReference>
<dbReference type="Pfam" id="PF12072">
    <property type="entry name" value="RNase_Y_N"/>
    <property type="match status" value="1"/>
</dbReference>
<feature type="coiled-coil region" evidence="7">
    <location>
        <begin position="38"/>
        <end position="108"/>
    </location>
</feature>
<accession>G8QRL5</accession>
<dbReference type="InterPro" id="IPR022711">
    <property type="entry name" value="RNase_Y_N"/>
</dbReference>
<keyword evidence="1 5" id="KW-0540">Nuclease</keyword>
<dbReference type="InterPro" id="IPR004088">
    <property type="entry name" value="KH_dom_type_1"/>
</dbReference>
<dbReference type="InterPro" id="IPR004087">
    <property type="entry name" value="KH_dom"/>
</dbReference>
<dbReference type="Gene3D" id="1.10.3210.10">
    <property type="entry name" value="Hypothetical protein af1432"/>
    <property type="match status" value="1"/>
</dbReference>
<keyword evidence="2 5" id="KW-0255">Endonuclease</keyword>
<evidence type="ECO:0000313" key="9">
    <source>
        <dbReference type="EMBL" id="AEV29937.1"/>
    </source>
</evidence>
<dbReference type="GO" id="GO:0003723">
    <property type="term" value="F:RNA binding"/>
    <property type="evidence" value="ECO:0007669"/>
    <property type="project" value="UniProtKB-UniRule"/>
</dbReference>
<evidence type="ECO:0000256" key="7">
    <source>
        <dbReference type="SAM" id="Coils"/>
    </source>
</evidence>
<dbReference type="CDD" id="cd22431">
    <property type="entry name" value="KH-I_RNaseY"/>
    <property type="match status" value="1"/>
</dbReference>
<evidence type="ECO:0000256" key="4">
    <source>
        <dbReference type="ARBA" id="ARBA00022884"/>
    </source>
</evidence>
<evidence type="ECO:0000313" key="10">
    <source>
        <dbReference type="Proteomes" id="UP000005632"/>
    </source>
</evidence>
<dbReference type="OrthoDB" id="9803205at2"/>
<dbReference type="STRING" id="158190.SpiGrapes_2161"/>
<keyword evidence="4 5" id="KW-0694">RNA-binding</keyword>
<dbReference type="PROSITE" id="PS51831">
    <property type="entry name" value="HD"/>
    <property type="match status" value="1"/>
</dbReference>
<dbReference type="RefSeq" id="WP_014270778.1">
    <property type="nucleotide sequence ID" value="NC_016633.1"/>
</dbReference>
<proteinExistence type="inferred from homology"/>
<keyword evidence="3 5" id="KW-0378">Hydrolase</keyword>
<dbReference type="NCBIfam" id="TIGR00277">
    <property type="entry name" value="HDIG"/>
    <property type="match status" value="1"/>
</dbReference>
<dbReference type="SMART" id="SM00322">
    <property type="entry name" value="KH"/>
    <property type="match status" value="1"/>
</dbReference>
<dbReference type="PANTHER" id="PTHR12826:SF15">
    <property type="entry name" value="RIBONUCLEASE Y"/>
    <property type="match status" value="1"/>
</dbReference>
<dbReference type="InterPro" id="IPR003607">
    <property type="entry name" value="HD/PDEase_dom"/>
</dbReference>
<dbReference type="SMART" id="SM00471">
    <property type="entry name" value="HDc"/>
    <property type="match status" value="1"/>
</dbReference>
<dbReference type="Pfam" id="PF01966">
    <property type="entry name" value="HD"/>
    <property type="match status" value="1"/>
</dbReference>
<dbReference type="HAMAP" id="MF_00335">
    <property type="entry name" value="RNase_Y"/>
    <property type="match status" value="1"/>
</dbReference>
<evidence type="ECO:0000256" key="2">
    <source>
        <dbReference type="ARBA" id="ARBA00022759"/>
    </source>
</evidence>
<dbReference type="NCBIfam" id="TIGR03319">
    <property type="entry name" value="RNase_Y"/>
    <property type="match status" value="1"/>
</dbReference>
<dbReference type="InterPro" id="IPR017705">
    <property type="entry name" value="Ribonuclease_Y"/>
</dbReference>
<dbReference type="Pfam" id="PF00013">
    <property type="entry name" value="KH_1"/>
    <property type="match status" value="1"/>
</dbReference>